<sequence>MGLSVYAENTADTVVEITQNTAGPQEVTALPSYRIIAGQHLVDTVNLPAPVFQKRDILLIPLRKVAEQLGYAITWDSGDGYVRMETTVAYMLFKPGEDWYERIGTLKTINLNHIYQYGTAPVNIDGTMYVPAQVFREFFNTVTIDNDQITISPQNFYLTGGQMKM</sequence>
<comment type="caution">
    <text evidence="2">The sequence shown here is derived from an EMBL/GenBank/DDBJ whole genome shotgun (WGS) entry which is preliminary data.</text>
</comment>
<accession>A0A0J6WV51</accession>
<evidence type="ECO:0000259" key="1">
    <source>
        <dbReference type="Pfam" id="PF07833"/>
    </source>
</evidence>
<dbReference type="Pfam" id="PF07833">
    <property type="entry name" value="Cu_amine_oxidN1"/>
    <property type="match status" value="1"/>
</dbReference>
<dbReference type="InParanoid" id="A0A0J6WV51"/>
<dbReference type="EMBL" id="LEKT01000051">
    <property type="protein sequence ID" value="KMO85672.1"/>
    <property type="molecule type" value="Genomic_DNA"/>
</dbReference>
<name>A0A0J6WV51_9FIRM</name>
<dbReference type="InterPro" id="IPR012854">
    <property type="entry name" value="Cu_amine_oxidase-like_N"/>
</dbReference>
<keyword evidence="3" id="KW-1185">Reference proteome</keyword>
<evidence type="ECO:0000313" key="3">
    <source>
        <dbReference type="Proteomes" id="UP000036503"/>
    </source>
</evidence>
<gene>
    <name evidence="2" type="ORF">AB840_12310</name>
</gene>
<organism evidence="2 3">
    <name type="scientific">Megasphaera cerevisiae DSM 20462</name>
    <dbReference type="NCBI Taxonomy" id="1122219"/>
    <lineage>
        <taxon>Bacteria</taxon>
        <taxon>Bacillati</taxon>
        <taxon>Bacillota</taxon>
        <taxon>Negativicutes</taxon>
        <taxon>Veillonellales</taxon>
        <taxon>Veillonellaceae</taxon>
        <taxon>Megasphaera</taxon>
    </lineage>
</organism>
<dbReference type="Proteomes" id="UP000036503">
    <property type="component" value="Unassembled WGS sequence"/>
</dbReference>
<dbReference type="SUPFAM" id="SSF55383">
    <property type="entry name" value="Copper amine oxidase, domain N"/>
    <property type="match status" value="1"/>
</dbReference>
<protein>
    <recommendedName>
        <fullName evidence="1">Copper amine oxidase-like N-terminal domain-containing protein</fullName>
    </recommendedName>
</protein>
<reference evidence="2 3" key="1">
    <citation type="submission" date="2015-06" db="EMBL/GenBank/DDBJ databases">
        <title>Draft genome sequence of beer spoilage bacterium Megasphaera cerevisiae type strain 20462.</title>
        <authorList>
            <person name="Kutumbaka K."/>
            <person name="Pasmowitz J."/>
            <person name="Mategko J."/>
            <person name="Reyes D."/>
            <person name="Friedrich A."/>
            <person name="Han S."/>
            <person name="Martens-Habbena W."/>
            <person name="Neal-McKinney J."/>
            <person name="Janagama H.K."/>
            <person name="Nadala C."/>
            <person name="Samadpour M."/>
        </authorList>
    </citation>
    <scope>NUCLEOTIDE SEQUENCE [LARGE SCALE GENOMIC DNA]</scope>
    <source>
        <strain evidence="2 3">DSM 20462</strain>
    </source>
</reference>
<proteinExistence type="predicted"/>
<dbReference type="PATRIC" id="fig|1122219.3.peg.2532"/>
<dbReference type="OrthoDB" id="7061752at2"/>
<dbReference type="AlphaFoldDB" id="A0A0J6WV51"/>
<dbReference type="Gene3D" id="3.30.457.10">
    <property type="entry name" value="Copper amine oxidase-like, N-terminal domain"/>
    <property type="match status" value="1"/>
</dbReference>
<dbReference type="InterPro" id="IPR036582">
    <property type="entry name" value="Mao_N_sf"/>
</dbReference>
<dbReference type="STRING" id="39029.BSR42_09340"/>
<evidence type="ECO:0000313" key="2">
    <source>
        <dbReference type="EMBL" id="KMO85672.1"/>
    </source>
</evidence>
<feature type="domain" description="Copper amine oxidase-like N-terminal" evidence="1">
    <location>
        <begin position="46"/>
        <end position="151"/>
    </location>
</feature>